<feature type="transmembrane region" description="Helical" evidence="2">
    <location>
        <begin position="80"/>
        <end position="102"/>
    </location>
</feature>
<evidence type="ECO:0000313" key="3">
    <source>
        <dbReference type="EMBL" id="TDL35829.1"/>
    </source>
</evidence>
<evidence type="ECO:0000313" key="4">
    <source>
        <dbReference type="Proteomes" id="UP000294621"/>
    </source>
</evidence>
<dbReference type="EMBL" id="SMZQ01000008">
    <property type="protein sequence ID" value="TDL35829.1"/>
    <property type="molecule type" value="Genomic_DNA"/>
</dbReference>
<accession>A0A4R5XVI7</accession>
<keyword evidence="2" id="KW-1133">Transmembrane helix</keyword>
<dbReference type="AlphaFoldDB" id="A0A4R5XVI7"/>
<evidence type="ECO:0000256" key="2">
    <source>
        <dbReference type="SAM" id="Phobius"/>
    </source>
</evidence>
<name>A0A4R5XVI7_9MICC</name>
<dbReference type="Proteomes" id="UP000294621">
    <property type="component" value="Unassembled WGS sequence"/>
</dbReference>
<reference evidence="3 4" key="1">
    <citation type="submission" date="2019-03" db="EMBL/GenBank/DDBJ databases">
        <title>Genome Sequencing and Assembly of Various Microbes Isolated from Partially Reclaimed Soil and Acid Mine Drainage (AMD) Site.</title>
        <authorList>
            <person name="Steinbock B."/>
            <person name="Bechtold R."/>
            <person name="Sevigny J.L."/>
            <person name="Thomas D."/>
            <person name="Cuthill L.R."/>
            <person name="Aveiro Johannsen E.J."/>
            <person name="Thomas K."/>
            <person name="Ghosh A."/>
        </authorList>
    </citation>
    <scope>NUCLEOTIDE SEQUENCE [LARGE SCALE GENOMIC DNA]</scope>
    <source>
        <strain evidence="3 4">S-A1</strain>
    </source>
</reference>
<proteinExistence type="predicted"/>
<organism evidence="3 4">
    <name type="scientific">Arthrobacter nitrophenolicus</name>
    <dbReference type="NCBI Taxonomy" id="683150"/>
    <lineage>
        <taxon>Bacteria</taxon>
        <taxon>Bacillati</taxon>
        <taxon>Actinomycetota</taxon>
        <taxon>Actinomycetes</taxon>
        <taxon>Micrococcales</taxon>
        <taxon>Micrococcaceae</taxon>
        <taxon>Arthrobacter</taxon>
    </lineage>
</organism>
<protein>
    <submittedName>
        <fullName evidence="3">Uncharacterized protein</fullName>
    </submittedName>
</protein>
<keyword evidence="2" id="KW-0472">Membrane</keyword>
<evidence type="ECO:0000256" key="1">
    <source>
        <dbReference type="SAM" id="MobiDB-lite"/>
    </source>
</evidence>
<feature type="region of interest" description="Disordered" evidence="1">
    <location>
        <begin position="108"/>
        <end position="173"/>
    </location>
</feature>
<keyword evidence="2" id="KW-0812">Transmembrane</keyword>
<sequence>MEFTVEKNVTTPGPIMLVRATGESRDSAMQLLQDVVAVVPENLIVMQDQLRIPTFSRVDVMTVVQDDEPALMIKDQLRTLLAAVAGGLAMTVLATAVLDRALMNRTIKRGRRTRSGGGQAATHGEVKLDGHRSGVPGSGALDGIPEDDHETMKPSSATLQGGELELPTLAPKK</sequence>
<dbReference type="RefSeq" id="WP_133350346.1">
    <property type="nucleotide sequence ID" value="NZ_SMZQ01000008.1"/>
</dbReference>
<gene>
    <name evidence="3" type="ORF">E2R57_14890</name>
</gene>
<comment type="caution">
    <text evidence="3">The sequence shown here is derived from an EMBL/GenBank/DDBJ whole genome shotgun (WGS) entry which is preliminary data.</text>
</comment>
<dbReference type="OrthoDB" id="3695950at2"/>